<reference evidence="1 2" key="1">
    <citation type="submission" date="2018-06" db="EMBL/GenBank/DDBJ databases">
        <title>The Genome of Cuscuta australis (Dodder) Provides Insight into the Evolution of Plant Parasitism.</title>
        <authorList>
            <person name="Liu H."/>
        </authorList>
    </citation>
    <scope>NUCLEOTIDE SEQUENCE [LARGE SCALE GENOMIC DNA]</scope>
    <source>
        <strain evidence="2">cv. Yunnan</strain>
        <tissue evidence="1">Vines</tissue>
    </source>
</reference>
<dbReference type="GO" id="GO:0009055">
    <property type="term" value="F:electron transfer activity"/>
    <property type="evidence" value="ECO:0007669"/>
    <property type="project" value="InterPro"/>
</dbReference>
<sequence length="95" mass="10768">MERRFWEQRNNLKVIREKVEKILIDFGKEAKIITGTAPKAIRSTAPNALSVMMPKLMPPPPATSKYIRGTKMDFPGLKKAQDRADLIAYLHESTA</sequence>
<dbReference type="AlphaFoldDB" id="A0A328DHI3"/>
<gene>
    <name evidence="1" type="ORF">DM860_003645</name>
</gene>
<evidence type="ECO:0000313" key="1">
    <source>
        <dbReference type="EMBL" id="RAL44886.1"/>
    </source>
</evidence>
<dbReference type="GO" id="GO:0020037">
    <property type="term" value="F:heme binding"/>
    <property type="evidence" value="ECO:0007669"/>
    <property type="project" value="InterPro"/>
</dbReference>
<name>A0A328DHI3_9ASTE</name>
<keyword evidence="2" id="KW-1185">Reference proteome</keyword>
<evidence type="ECO:0000313" key="2">
    <source>
        <dbReference type="Proteomes" id="UP000249390"/>
    </source>
</evidence>
<dbReference type="SUPFAM" id="SSF46626">
    <property type="entry name" value="Cytochrome c"/>
    <property type="match status" value="1"/>
</dbReference>
<organism evidence="1 2">
    <name type="scientific">Cuscuta australis</name>
    <dbReference type="NCBI Taxonomy" id="267555"/>
    <lineage>
        <taxon>Eukaryota</taxon>
        <taxon>Viridiplantae</taxon>
        <taxon>Streptophyta</taxon>
        <taxon>Embryophyta</taxon>
        <taxon>Tracheophyta</taxon>
        <taxon>Spermatophyta</taxon>
        <taxon>Magnoliopsida</taxon>
        <taxon>eudicotyledons</taxon>
        <taxon>Gunneridae</taxon>
        <taxon>Pentapetalae</taxon>
        <taxon>asterids</taxon>
        <taxon>lamiids</taxon>
        <taxon>Solanales</taxon>
        <taxon>Convolvulaceae</taxon>
        <taxon>Cuscuteae</taxon>
        <taxon>Cuscuta</taxon>
        <taxon>Cuscuta subgen. Grammica</taxon>
        <taxon>Cuscuta sect. Cleistogrammica</taxon>
    </lineage>
</organism>
<comment type="caution">
    <text evidence="1">The sequence shown here is derived from an EMBL/GenBank/DDBJ whole genome shotgun (WGS) entry which is preliminary data.</text>
</comment>
<dbReference type="EMBL" id="NQVE01000142">
    <property type="protein sequence ID" value="RAL44886.1"/>
    <property type="molecule type" value="Genomic_DNA"/>
</dbReference>
<proteinExistence type="predicted"/>
<dbReference type="InterPro" id="IPR036909">
    <property type="entry name" value="Cyt_c-like_dom_sf"/>
</dbReference>
<dbReference type="Proteomes" id="UP000249390">
    <property type="component" value="Unassembled WGS sequence"/>
</dbReference>
<accession>A0A328DHI3</accession>
<dbReference type="Gene3D" id="1.10.760.10">
    <property type="entry name" value="Cytochrome c-like domain"/>
    <property type="match status" value="1"/>
</dbReference>
<protein>
    <submittedName>
        <fullName evidence="1">Uncharacterized protein</fullName>
    </submittedName>
</protein>